<protein>
    <recommendedName>
        <fullName evidence="5">Secreted protein</fullName>
    </recommendedName>
</protein>
<evidence type="ECO:0000256" key="1">
    <source>
        <dbReference type="SAM" id="MobiDB-lite"/>
    </source>
</evidence>
<evidence type="ECO:0008006" key="5">
    <source>
        <dbReference type="Google" id="ProtNLM"/>
    </source>
</evidence>
<evidence type="ECO:0000313" key="4">
    <source>
        <dbReference type="Proteomes" id="UP001386972"/>
    </source>
</evidence>
<name>A0ABU9A5M6_9PSED</name>
<feature type="compositionally biased region" description="Basic and acidic residues" evidence="1">
    <location>
        <begin position="45"/>
        <end position="55"/>
    </location>
</feature>
<evidence type="ECO:0000313" key="3">
    <source>
        <dbReference type="EMBL" id="MEK2611512.1"/>
    </source>
</evidence>
<keyword evidence="4" id="KW-1185">Reference proteome</keyword>
<evidence type="ECO:0000256" key="2">
    <source>
        <dbReference type="SAM" id="SignalP"/>
    </source>
</evidence>
<dbReference type="EMBL" id="JBBNAW010000025">
    <property type="protein sequence ID" value="MEK2611512.1"/>
    <property type="molecule type" value="Genomic_DNA"/>
</dbReference>
<feature type="chain" id="PRO_5047417457" description="Secreted protein" evidence="2">
    <location>
        <begin position="23"/>
        <end position="70"/>
    </location>
</feature>
<proteinExistence type="predicted"/>
<dbReference type="Proteomes" id="UP001386972">
    <property type="component" value="Unassembled WGS sequence"/>
</dbReference>
<accession>A0ABU9A5M6</accession>
<dbReference type="RefSeq" id="WP_340612973.1">
    <property type="nucleotide sequence ID" value="NZ_JBBNAW010000025.1"/>
</dbReference>
<feature type="region of interest" description="Disordered" evidence="1">
    <location>
        <begin position="45"/>
        <end position="70"/>
    </location>
</feature>
<keyword evidence="2" id="KW-0732">Signal</keyword>
<sequence>MKLLKCMAMASLLIGMAGTAYAEGGHQRVKQFNQDFRTEQARLWDSKSLRQDEKQQVAQQPKQSRTESKY</sequence>
<comment type="caution">
    <text evidence="3">The sequence shown here is derived from an EMBL/GenBank/DDBJ whole genome shotgun (WGS) entry which is preliminary data.</text>
</comment>
<reference evidence="3 4" key="1">
    <citation type="submission" date="2024-03" db="EMBL/GenBank/DDBJ databases">
        <title>Screening, Identification and Application of a Plant Lactobacillus Strain.</title>
        <authorList>
            <person name="Li Y.L."/>
        </authorList>
    </citation>
    <scope>NUCLEOTIDE SEQUENCE [LARGE SCALE GENOMIC DNA]</scope>
    <source>
        <strain evidence="3 4">JDB</strain>
    </source>
</reference>
<feature type="signal peptide" evidence="2">
    <location>
        <begin position="1"/>
        <end position="22"/>
    </location>
</feature>
<gene>
    <name evidence="3" type="ORF">WLF18_20620</name>
</gene>
<organism evidence="3 4">
    <name type="scientific">Pseudomonas shirazensis</name>
    <dbReference type="NCBI Taxonomy" id="2745494"/>
    <lineage>
        <taxon>Bacteria</taxon>
        <taxon>Pseudomonadati</taxon>
        <taxon>Pseudomonadota</taxon>
        <taxon>Gammaproteobacteria</taxon>
        <taxon>Pseudomonadales</taxon>
        <taxon>Pseudomonadaceae</taxon>
        <taxon>Pseudomonas</taxon>
    </lineage>
</organism>